<evidence type="ECO:0000256" key="3">
    <source>
        <dbReference type="ARBA" id="ARBA00022989"/>
    </source>
</evidence>
<dbReference type="EMBL" id="ML742071">
    <property type="protein sequence ID" value="KAE8151417.1"/>
    <property type="molecule type" value="Genomic_DNA"/>
</dbReference>
<feature type="transmembrane region" description="Helical" evidence="7">
    <location>
        <begin position="121"/>
        <end position="142"/>
    </location>
</feature>
<reference evidence="9 10" key="1">
    <citation type="submission" date="2019-04" db="EMBL/GenBank/DDBJ databases">
        <title>Friends and foes A comparative genomics study of 23 Aspergillus species from section Flavi.</title>
        <authorList>
            <consortium name="DOE Joint Genome Institute"/>
            <person name="Kjaerbolling I."/>
            <person name="Vesth T."/>
            <person name="Frisvad J.C."/>
            <person name="Nybo J.L."/>
            <person name="Theobald S."/>
            <person name="Kildgaard S."/>
            <person name="Isbrandt T."/>
            <person name="Kuo A."/>
            <person name="Sato A."/>
            <person name="Lyhne E.K."/>
            <person name="Kogle M.E."/>
            <person name="Wiebenga A."/>
            <person name="Kun R.S."/>
            <person name="Lubbers R.J."/>
            <person name="Makela M.R."/>
            <person name="Barry K."/>
            <person name="Chovatia M."/>
            <person name="Clum A."/>
            <person name="Daum C."/>
            <person name="Haridas S."/>
            <person name="He G."/>
            <person name="LaButti K."/>
            <person name="Lipzen A."/>
            <person name="Mondo S."/>
            <person name="Riley R."/>
            <person name="Salamov A."/>
            <person name="Simmons B.A."/>
            <person name="Magnuson J.K."/>
            <person name="Henrissat B."/>
            <person name="Mortensen U.H."/>
            <person name="Larsen T.O."/>
            <person name="Devries R.P."/>
            <person name="Grigoriev I.V."/>
            <person name="Machida M."/>
            <person name="Baker S.E."/>
            <person name="Andersen M.R."/>
        </authorList>
    </citation>
    <scope>NUCLEOTIDE SEQUENCE [LARGE SCALE GENOMIC DNA]</scope>
    <source>
        <strain evidence="9 10">IBT 18842</strain>
    </source>
</reference>
<evidence type="ECO:0000313" key="10">
    <source>
        <dbReference type="Proteomes" id="UP000325780"/>
    </source>
</evidence>
<evidence type="ECO:0000256" key="7">
    <source>
        <dbReference type="SAM" id="Phobius"/>
    </source>
</evidence>
<dbReference type="GO" id="GO:0016020">
    <property type="term" value="C:membrane"/>
    <property type="evidence" value="ECO:0007669"/>
    <property type="project" value="UniProtKB-SubCell"/>
</dbReference>
<comment type="similarity">
    <text evidence="5">Belongs to the SAT4 family.</text>
</comment>
<feature type="region of interest" description="Disordered" evidence="6">
    <location>
        <begin position="278"/>
        <end position="307"/>
    </location>
</feature>
<proteinExistence type="inferred from homology"/>
<feature type="transmembrane region" description="Helical" evidence="7">
    <location>
        <begin position="202"/>
        <end position="222"/>
    </location>
</feature>
<organism evidence="9 10">
    <name type="scientific">Aspergillus avenaceus</name>
    <dbReference type="NCBI Taxonomy" id="36643"/>
    <lineage>
        <taxon>Eukaryota</taxon>
        <taxon>Fungi</taxon>
        <taxon>Dikarya</taxon>
        <taxon>Ascomycota</taxon>
        <taxon>Pezizomycotina</taxon>
        <taxon>Eurotiomycetes</taxon>
        <taxon>Eurotiomycetidae</taxon>
        <taxon>Eurotiales</taxon>
        <taxon>Aspergillaceae</taxon>
        <taxon>Aspergillus</taxon>
        <taxon>Aspergillus subgen. Circumdati</taxon>
    </lineage>
</organism>
<gene>
    <name evidence="9" type="ORF">BDV25DRAFT_138839</name>
</gene>
<keyword evidence="2 7" id="KW-0812">Transmembrane</keyword>
<evidence type="ECO:0000256" key="1">
    <source>
        <dbReference type="ARBA" id="ARBA00004141"/>
    </source>
</evidence>
<dbReference type="Pfam" id="PF20684">
    <property type="entry name" value="Fung_rhodopsin"/>
    <property type="match status" value="1"/>
</dbReference>
<protein>
    <recommendedName>
        <fullName evidence="8">Rhodopsin domain-containing protein</fullName>
    </recommendedName>
</protein>
<feature type="compositionally biased region" description="Polar residues" evidence="6">
    <location>
        <begin position="289"/>
        <end position="300"/>
    </location>
</feature>
<evidence type="ECO:0000256" key="5">
    <source>
        <dbReference type="ARBA" id="ARBA00038359"/>
    </source>
</evidence>
<feature type="domain" description="Rhodopsin" evidence="8">
    <location>
        <begin position="36"/>
        <end position="266"/>
    </location>
</feature>
<feature type="transmembrane region" description="Helical" evidence="7">
    <location>
        <begin position="45"/>
        <end position="68"/>
    </location>
</feature>
<feature type="transmembrane region" description="Helical" evidence="7">
    <location>
        <begin position="88"/>
        <end position="109"/>
    </location>
</feature>
<dbReference type="OrthoDB" id="2496787at2759"/>
<accession>A0A5N6TYK8</accession>
<evidence type="ECO:0000256" key="6">
    <source>
        <dbReference type="SAM" id="MobiDB-lite"/>
    </source>
</evidence>
<dbReference type="AlphaFoldDB" id="A0A5N6TYK8"/>
<dbReference type="InterPro" id="IPR049326">
    <property type="entry name" value="Rhodopsin_dom_fungi"/>
</dbReference>
<evidence type="ECO:0000313" key="9">
    <source>
        <dbReference type="EMBL" id="KAE8151417.1"/>
    </source>
</evidence>
<keyword evidence="10" id="KW-1185">Reference proteome</keyword>
<keyword evidence="3 7" id="KW-1133">Transmembrane helix</keyword>
<feature type="transmembrane region" description="Helical" evidence="7">
    <location>
        <begin position="12"/>
        <end position="33"/>
    </location>
</feature>
<dbReference type="InterPro" id="IPR052337">
    <property type="entry name" value="SAT4-like"/>
</dbReference>
<feature type="transmembrane region" description="Helical" evidence="7">
    <location>
        <begin position="167"/>
        <end position="190"/>
    </location>
</feature>
<evidence type="ECO:0000256" key="4">
    <source>
        <dbReference type="ARBA" id="ARBA00023136"/>
    </source>
</evidence>
<comment type="subcellular location">
    <subcellularLocation>
        <location evidence="1">Membrane</location>
        <topology evidence="1">Multi-pass membrane protein</topology>
    </subcellularLocation>
</comment>
<dbReference type="PANTHER" id="PTHR33048">
    <property type="entry name" value="PTH11-LIKE INTEGRAL MEMBRANE PROTEIN (AFU_ORTHOLOGUE AFUA_5G11245)"/>
    <property type="match status" value="1"/>
</dbReference>
<keyword evidence="4 7" id="KW-0472">Membrane</keyword>
<evidence type="ECO:0000259" key="8">
    <source>
        <dbReference type="Pfam" id="PF20684"/>
    </source>
</evidence>
<evidence type="ECO:0000256" key="2">
    <source>
        <dbReference type="ARBA" id="ARBA00022692"/>
    </source>
</evidence>
<dbReference type="Proteomes" id="UP000325780">
    <property type="component" value="Unassembled WGS sequence"/>
</dbReference>
<name>A0A5N6TYK8_ASPAV</name>
<dbReference type="PANTHER" id="PTHR33048:SF143">
    <property type="entry name" value="EXTRACELLULAR MEMBRANE PROTEIN CFEM DOMAIN-CONTAINING PROTEIN-RELATED"/>
    <property type="match status" value="1"/>
</dbReference>
<sequence length="331" mass="37202">MCDQPVRDITHITPIVTTVFGILAIIATLMRTLQFPKQFGAEDIFAILALLASLPMGALEFVMSNYGFGKDIWTIPFDNITRIVQYTWITQMLYIASQSWVKIAFLILCHQIFPKQGLRRIIYLLLALVTAYFLIYLFGLAFECLPVSYIWTQWTGETKGRCLNINAFGWSCAIYNIVLDLAIIAVPVYEVKKLSVRATKKVLIIAMFGCGCFVTVVSIIRLKAIIVFGHTTNPTYDNVPTAYWSTIECYSGIICLNMPSIRRFFKLVTGAVSQRSGEESVETPIRHNCQPSRGLSSGQSDGHAKSKPVVHDDLEAIELLKTNTKERQPII</sequence>